<feature type="domain" description="Domain of unknown function at the cortex 1" evidence="1">
    <location>
        <begin position="66"/>
        <end position="286"/>
    </location>
</feature>
<dbReference type="EMBL" id="CAKOGP040000890">
    <property type="protein sequence ID" value="CAJ1940454.1"/>
    <property type="molecule type" value="Genomic_DNA"/>
</dbReference>
<proteinExistence type="predicted"/>
<gene>
    <name evidence="2" type="ORF">CYCCA115_LOCUS7050</name>
</gene>
<dbReference type="Pfam" id="PF08588">
    <property type="entry name" value="Duc1"/>
    <property type="match status" value="1"/>
</dbReference>
<dbReference type="AlphaFoldDB" id="A0AAD2CT17"/>
<name>A0AAD2CT17_9STRA</name>
<protein>
    <recommendedName>
        <fullName evidence="1">Domain of unknown function at the cortex 1 domain-containing protein</fullName>
    </recommendedName>
</protein>
<accession>A0AAD2CT17</accession>
<evidence type="ECO:0000313" key="3">
    <source>
        <dbReference type="Proteomes" id="UP001295423"/>
    </source>
</evidence>
<organism evidence="2 3">
    <name type="scientific">Cylindrotheca closterium</name>
    <dbReference type="NCBI Taxonomy" id="2856"/>
    <lineage>
        <taxon>Eukaryota</taxon>
        <taxon>Sar</taxon>
        <taxon>Stramenopiles</taxon>
        <taxon>Ochrophyta</taxon>
        <taxon>Bacillariophyta</taxon>
        <taxon>Bacillariophyceae</taxon>
        <taxon>Bacillariophycidae</taxon>
        <taxon>Bacillariales</taxon>
        <taxon>Bacillariaceae</taxon>
        <taxon>Cylindrotheca</taxon>
    </lineage>
</organism>
<sequence length="365" mass="41382">MMMNESATTHIINDNIDGSFQTFHPQNSFPHSTIDSCGNTISHCGQHEALKKVSIVDCGSAQEMIPNGQPFHIENEYFSGEVMLMIRTPDVDNSAEPKPLGEVPATISNYFKDYKRRFEFQFQIQFKQLPKGPLFLGCETASTIKVPRLTRGLVGLILGMIKRINSGFHYSFGSKHLTDEQIRCGDYEKTHLSFPVEASMDRVVVTKPGSDAPILGQELHESPESVRRRRRMGFGSVDWNTEDTFTMCLWNAYMDWIKWKTMNVPGCRPFPLSNVTGSQPVYLCVYELANVTPHEYRKQEPCHFQKSLRHYARIEFAHEDVTTGGIAPRFNSQNIRNRSCVDTDSELGSEHSIFSECCTGTNDCV</sequence>
<keyword evidence="3" id="KW-1185">Reference proteome</keyword>
<comment type="caution">
    <text evidence="2">The sequence shown here is derived from an EMBL/GenBank/DDBJ whole genome shotgun (WGS) entry which is preliminary data.</text>
</comment>
<dbReference type="Proteomes" id="UP001295423">
    <property type="component" value="Unassembled WGS sequence"/>
</dbReference>
<reference evidence="2" key="1">
    <citation type="submission" date="2023-08" db="EMBL/GenBank/DDBJ databases">
        <authorList>
            <person name="Audoor S."/>
            <person name="Bilcke G."/>
        </authorList>
    </citation>
    <scope>NUCLEOTIDE SEQUENCE</scope>
</reference>
<dbReference type="InterPro" id="IPR013897">
    <property type="entry name" value="Duc1"/>
</dbReference>
<evidence type="ECO:0000259" key="1">
    <source>
        <dbReference type="Pfam" id="PF08588"/>
    </source>
</evidence>
<evidence type="ECO:0000313" key="2">
    <source>
        <dbReference type="EMBL" id="CAJ1940454.1"/>
    </source>
</evidence>